<dbReference type="Proteomes" id="UP000188354">
    <property type="component" value="Chromosome LG15"/>
</dbReference>
<dbReference type="STRING" id="3871.A0A4P1QXB0"/>
<gene>
    <name evidence="1" type="ORF">TanjilG_00525</name>
</gene>
<dbReference type="EMBL" id="CM007375">
    <property type="protein sequence ID" value="OIV96943.1"/>
    <property type="molecule type" value="Genomic_DNA"/>
</dbReference>
<dbReference type="AlphaFoldDB" id="A0A4P1QXB0"/>
<evidence type="ECO:0008006" key="3">
    <source>
        <dbReference type="Google" id="ProtNLM"/>
    </source>
</evidence>
<dbReference type="CDD" id="cd09272">
    <property type="entry name" value="RNase_HI_RT_Ty1"/>
    <property type="match status" value="1"/>
</dbReference>
<organism evidence="1 2">
    <name type="scientific">Lupinus angustifolius</name>
    <name type="common">Narrow-leaved blue lupine</name>
    <dbReference type="NCBI Taxonomy" id="3871"/>
    <lineage>
        <taxon>Eukaryota</taxon>
        <taxon>Viridiplantae</taxon>
        <taxon>Streptophyta</taxon>
        <taxon>Embryophyta</taxon>
        <taxon>Tracheophyta</taxon>
        <taxon>Spermatophyta</taxon>
        <taxon>Magnoliopsida</taxon>
        <taxon>eudicotyledons</taxon>
        <taxon>Gunneridae</taxon>
        <taxon>Pentapetalae</taxon>
        <taxon>rosids</taxon>
        <taxon>fabids</taxon>
        <taxon>Fabales</taxon>
        <taxon>Fabaceae</taxon>
        <taxon>Papilionoideae</taxon>
        <taxon>50 kb inversion clade</taxon>
        <taxon>genistoids sensu lato</taxon>
        <taxon>core genistoids</taxon>
        <taxon>Genisteae</taxon>
        <taxon>Lupinus</taxon>
    </lineage>
</organism>
<keyword evidence="2" id="KW-1185">Reference proteome</keyword>
<proteinExistence type="predicted"/>
<accession>A0A4P1QXB0</accession>
<protein>
    <recommendedName>
        <fullName evidence="3">Copia protein</fullName>
    </recommendedName>
</protein>
<evidence type="ECO:0000313" key="2">
    <source>
        <dbReference type="Proteomes" id="UP000188354"/>
    </source>
</evidence>
<name>A0A4P1QXB0_LUPAN</name>
<reference evidence="1 2" key="1">
    <citation type="journal article" date="2017" name="Plant Biotechnol. J.">
        <title>A comprehensive draft genome sequence for lupin (Lupinus angustifolius), an emerging health food: insights into plant-microbe interactions and legume evolution.</title>
        <authorList>
            <person name="Hane J.K."/>
            <person name="Ming Y."/>
            <person name="Kamphuis L.G."/>
            <person name="Nelson M.N."/>
            <person name="Garg G."/>
            <person name="Atkins C.A."/>
            <person name="Bayer P.E."/>
            <person name="Bravo A."/>
            <person name="Bringans S."/>
            <person name="Cannon S."/>
            <person name="Edwards D."/>
            <person name="Foley R."/>
            <person name="Gao L.L."/>
            <person name="Harrison M.J."/>
            <person name="Huang W."/>
            <person name="Hurgobin B."/>
            <person name="Li S."/>
            <person name="Liu C.W."/>
            <person name="McGrath A."/>
            <person name="Morahan G."/>
            <person name="Murray J."/>
            <person name="Weller J."/>
            <person name="Jian J."/>
            <person name="Singh K.B."/>
        </authorList>
    </citation>
    <scope>NUCLEOTIDE SEQUENCE [LARGE SCALE GENOMIC DNA]</scope>
    <source>
        <strain evidence="2">cv. Tanjil</strain>
        <tissue evidence="1">Whole plant</tissue>
    </source>
</reference>
<sequence>MELDIKEENGVELLVDSKSAIDFARNHVSHGRSKHIETKCHYLRQQVAEGMIKLIHCKTKMQLADMMTKALRIGRFKEFRKQISVHSLKGVST</sequence>
<dbReference type="Gramene" id="OIV96943">
    <property type="protein sequence ID" value="OIV96943"/>
    <property type="gene ID" value="TanjilG_00525"/>
</dbReference>
<evidence type="ECO:0000313" key="1">
    <source>
        <dbReference type="EMBL" id="OIV96943.1"/>
    </source>
</evidence>